<evidence type="ECO:0008006" key="4">
    <source>
        <dbReference type="Google" id="ProtNLM"/>
    </source>
</evidence>
<dbReference type="Proteomes" id="UP001595814">
    <property type="component" value="Unassembled WGS sequence"/>
</dbReference>
<gene>
    <name evidence="2" type="ORF">ACFOUT_01370</name>
</gene>
<feature type="transmembrane region" description="Helical" evidence="1">
    <location>
        <begin position="142"/>
        <end position="160"/>
    </location>
</feature>
<evidence type="ECO:0000256" key="1">
    <source>
        <dbReference type="SAM" id="Phobius"/>
    </source>
</evidence>
<keyword evidence="3" id="KW-1185">Reference proteome</keyword>
<proteinExistence type="predicted"/>
<feature type="transmembrane region" description="Helical" evidence="1">
    <location>
        <begin position="106"/>
        <end position="127"/>
    </location>
</feature>
<protein>
    <recommendedName>
        <fullName evidence="4">Acyltransferase 3 domain-containing protein</fullName>
    </recommendedName>
</protein>
<dbReference type="EMBL" id="JBHSAW010000001">
    <property type="protein sequence ID" value="MFC4094505.1"/>
    <property type="molecule type" value="Genomic_DNA"/>
</dbReference>
<organism evidence="2 3">
    <name type="scientific">Euzebyella saccharophila</name>
    <dbReference type="NCBI Taxonomy" id="679664"/>
    <lineage>
        <taxon>Bacteria</taxon>
        <taxon>Pseudomonadati</taxon>
        <taxon>Bacteroidota</taxon>
        <taxon>Flavobacteriia</taxon>
        <taxon>Flavobacteriales</taxon>
        <taxon>Flavobacteriaceae</taxon>
        <taxon>Euzebyella</taxon>
    </lineage>
</organism>
<dbReference type="RefSeq" id="WP_192462722.1">
    <property type="nucleotide sequence ID" value="NZ_JACYFJ010000004.1"/>
</dbReference>
<evidence type="ECO:0000313" key="2">
    <source>
        <dbReference type="EMBL" id="MFC4094505.1"/>
    </source>
</evidence>
<keyword evidence="1" id="KW-0472">Membrane</keyword>
<feature type="transmembrane region" description="Helical" evidence="1">
    <location>
        <begin position="81"/>
        <end position="100"/>
    </location>
</feature>
<name>A0ABV8JMY2_9FLAO</name>
<keyword evidence="1" id="KW-0812">Transmembrane</keyword>
<feature type="transmembrane region" description="Helical" evidence="1">
    <location>
        <begin position="180"/>
        <end position="198"/>
    </location>
</feature>
<evidence type="ECO:0000313" key="3">
    <source>
        <dbReference type="Proteomes" id="UP001595814"/>
    </source>
</evidence>
<feature type="transmembrane region" description="Helical" evidence="1">
    <location>
        <begin position="49"/>
        <end position="69"/>
    </location>
</feature>
<reference evidence="3" key="1">
    <citation type="journal article" date="2019" name="Int. J. Syst. Evol. Microbiol.">
        <title>The Global Catalogue of Microorganisms (GCM) 10K type strain sequencing project: providing services to taxonomists for standard genome sequencing and annotation.</title>
        <authorList>
            <consortium name="The Broad Institute Genomics Platform"/>
            <consortium name="The Broad Institute Genome Sequencing Center for Infectious Disease"/>
            <person name="Wu L."/>
            <person name="Ma J."/>
        </authorList>
    </citation>
    <scope>NUCLEOTIDE SEQUENCE [LARGE SCALE GENOMIC DNA]</scope>
    <source>
        <strain evidence="3">CECT 7477</strain>
    </source>
</reference>
<sequence length="206" mass="25100">MFRYPKYFDTALKYFPILLLYTFFNETLGTLIYKYDAFSLTVNSLYIDYYYVIYNIYNIVFFVYFLYLFRSYTENLAFKKLAKYFIYIFLGVVLVNLFVQDFFLEYQYLTFFTGTAFLVIIVSQYLYEDWTNRQAGLRKKNILFWLGTGLLLYHICYLPIKAIRYYNGLYNLSENPELRKIHLTLILITYIIFIVGFIRMKKKLVR</sequence>
<accession>A0ABV8JMY2</accession>
<comment type="caution">
    <text evidence="2">The sequence shown here is derived from an EMBL/GenBank/DDBJ whole genome shotgun (WGS) entry which is preliminary data.</text>
</comment>
<feature type="transmembrane region" description="Helical" evidence="1">
    <location>
        <begin position="12"/>
        <end position="33"/>
    </location>
</feature>
<keyword evidence="1" id="KW-1133">Transmembrane helix</keyword>